<evidence type="ECO:0000313" key="3">
    <source>
        <dbReference type="EMBL" id="KAE8408416.1"/>
    </source>
</evidence>
<feature type="transmembrane region" description="Helical" evidence="2">
    <location>
        <begin position="49"/>
        <end position="71"/>
    </location>
</feature>
<keyword evidence="2" id="KW-0812">Transmembrane</keyword>
<keyword evidence="4" id="KW-1185">Reference proteome</keyword>
<reference evidence="3 4" key="1">
    <citation type="submission" date="2019-04" db="EMBL/GenBank/DDBJ databases">
        <authorList>
            <consortium name="DOE Joint Genome Institute"/>
            <person name="Mondo S."/>
            <person name="Kjaerbolling I."/>
            <person name="Vesth T."/>
            <person name="Frisvad J.C."/>
            <person name="Nybo J.L."/>
            <person name="Theobald S."/>
            <person name="Kildgaard S."/>
            <person name="Isbrandt T."/>
            <person name="Kuo A."/>
            <person name="Sato A."/>
            <person name="Lyhne E.K."/>
            <person name="Kogle M.E."/>
            <person name="Wiebenga A."/>
            <person name="Kun R.S."/>
            <person name="Lubbers R.J."/>
            <person name="Makela M.R."/>
            <person name="Barry K."/>
            <person name="Chovatia M."/>
            <person name="Clum A."/>
            <person name="Daum C."/>
            <person name="Haridas S."/>
            <person name="He G."/>
            <person name="LaButti K."/>
            <person name="Lipzen A."/>
            <person name="Riley R."/>
            <person name="Salamov A."/>
            <person name="Simmons B.A."/>
            <person name="Magnuson J.K."/>
            <person name="Henrissat B."/>
            <person name="Mortensen U.H."/>
            <person name="Larsen T.O."/>
            <person name="Devries R.P."/>
            <person name="Grigoriev I.V."/>
            <person name="Machida M."/>
            <person name="Baker S.E."/>
            <person name="Andersen M.R."/>
            <person name="Cantor M.N."/>
            <person name="Hua S.X."/>
        </authorList>
    </citation>
    <scope>NUCLEOTIDE SEQUENCE [LARGE SCALE GENOMIC DNA]</scope>
    <source>
        <strain evidence="3 4">CBS 119388</strain>
    </source>
</reference>
<evidence type="ECO:0000256" key="2">
    <source>
        <dbReference type="SAM" id="Phobius"/>
    </source>
</evidence>
<dbReference type="EMBL" id="ML736743">
    <property type="protein sequence ID" value="KAE8408416.1"/>
    <property type="molecule type" value="Genomic_DNA"/>
</dbReference>
<evidence type="ECO:0000313" key="4">
    <source>
        <dbReference type="Proteomes" id="UP000325579"/>
    </source>
</evidence>
<feature type="compositionally biased region" description="Basic and acidic residues" evidence="1">
    <location>
        <begin position="32"/>
        <end position="41"/>
    </location>
</feature>
<dbReference type="Proteomes" id="UP000325579">
    <property type="component" value="Unassembled WGS sequence"/>
</dbReference>
<evidence type="ECO:0000256" key="1">
    <source>
        <dbReference type="SAM" id="MobiDB-lite"/>
    </source>
</evidence>
<accession>A0A5N7DPS4</accession>
<sequence>MLKYICRQSIGNQRQSLDKCQRYRLENASPRNADHPDDRTRNGRRQNSCLLIPSLGSQPIVGLWSLLLSALSKGSFSEAPITSRIQQ</sequence>
<name>A0A5N7DPS4_9EURO</name>
<protein>
    <submittedName>
        <fullName evidence="3">Uncharacterized protein</fullName>
    </submittedName>
</protein>
<dbReference type="RefSeq" id="XP_031945735.1">
    <property type="nucleotide sequence ID" value="XM_032080861.1"/>
</dbReference>
<keyword evidence="2" id="KW-1133">Transmembrane helix</keyword>
<keyword evidence="2" id="KW-0472">Membrane</keyword>
<feature type="region of interest" description="Disordered" evidence="1">
    <location>
        <begin position="25"/>
        <end position="45"/>
    </location>
</feature>
<dbReference type="AlphaFoldDB" id="A0A5N7DPS4"/>
<organism evidence="3 4">
    <name type="scientific">Aspergillus pseudonomiae</name>
    <dbReference type="NCBI Taxonomy" id="1506151"/>
    <lineage>
        <taxon>Eukaryota</taxon>
        <taxon>Fungi</taxon>
        <taxon>Dikarya</taxon>
        <taxon>Ascomycota</taxon>
        <taxon>Pezizomycotina</taxon>
        <taxon>Eurotiomycetes</taxon>
        <taxon>Eurotiomycetidae</taxon>
        <taxon>Eurotiales</taxon>
        <taxon>Aspergillaceae</taxon>
        <taxon>Aspergillus</taxon>
        <taxon>Aspergillus subgen. Circumdati</taxon>
    </lineage>
</organism>
<dbReference type="GeneID" id="43665552"/>
<gene>
    <name evidence="3" type="ORF">BDV37DRAFT_238610</name>
</gene>
<proteinExistence type="predicted"/>